<reference evidence="7 8" key="1">
    <citation type="journal article" date="2024" name="IMA Fungus">
        <title>IMA Genome - F19 : A genome assembly and annotation guide to empower mycologists, including annotated draft genome sequences of Ceratocystis pirilliformis, Diaporthe australafricana, Fusarium ophioides, Paecilomyces lecythidis, and Sporothrix stenoceras.</title>
        <authorList>
            <person name="Aylward J."/>
            <person name="Wilson A.M."/>
            <person name="Visagie C.M."/>
            <person name="Spraker J."/>
            <person name="Barnes I."/>
            <person name="Buitendag C."/>
            <person name="Ceriani C."/>
            <person name="Del Mar Angel L."/>
            <person name="du Plessis D."/>
            <person name="Fuchs T."/>
            <person name="Gasser K."/>
            <person name="Kramer D."/>
            <person name="Li W."/>
            <person name="Munsamy K."/>
            <person name="Piso A."/>
            <person name="Price J.L."/>
            <person name="Sonnekus B."/>
            <person name="Thomas C."/>
            <person name="van der Nest A."/>
            <person name="van Dijk A."/>
            <person name="van Heerden A."/>
            <person name="van Vuuren N."/>
            <person name="Yilmaz N."/>
            <person name="Duong T.A."/>
            <person name="van der Merwe N.A."/>
            <person name="Wingfield M.J."/>
            <person name="Wingfield B.D."/>
        </authorList>
    </citation>
    <scope>NUCLEOTIDE SEQUENCE [LARGE SCALE GENOMIC DNA]</scope>
    <source>
        <strain evidence="7 8">CMW 18167</strain>
    </source>
</reference>
<comment type="caution">
    <text evidence="7">The sequence shown here is derived from an EMBL/GenBank/DDBJ whole genome shotgun (WGS) entry which is preliminary data.</text>
</comment>
<comment type="subcellular location">
    <subcellularLocation>
        <location evidence="1">Nucleus</location>
    </subcellularLocation>
</comment>
<sequence>MAESTPKYREEITQMMFTSGGIENPPPRTTGLIENIVRNQLVEMVTRCTELAIRRGARSLSVDDLFFLIRHNRAKLERLRTFLAWKEIRRNSKESDERDGVDFTDLNLAAPADDQNLESAEGPLKGKPTASLPWDIDSRYSVQIPGLLDGPDGEDNSANGDSSVLHRLALADARTSAMTREEYITWTEYRHASFTHRRAKRFRDWLQLRTITDYKLNDDFIDSLGFLAVEVVQELTRVALEVRDSVVRTKHKADDAVSQGAMLKKSALFEDKNEVSDKTRLEPEHVQEAFQRLQNTRNRSLAVFMNGGRVPRGFPLQLVSHPDIYVESTRDPHWWCVIK</sequence>
<evidence type="ECO:0000313" key="8">
    <source>
        <dbReference type="Proteomes" id="UP001583193"/>
    </source>
</evidence>
<organism evidence="7 8">
    <name type="scientific">Paecilomyces lecythidis</name>
    <dbReference type="NCBI Taxonomy" id="3004212"/>
    <lineage>
        <taxon>Eukaryota</taxon>
        <taxon>Fungi</taxon>
        <taxon>Dikarya</taxon>
        <taxon>Ascomycota</taxon>
        <taxon>Pezizomycotina</taxon>
        <taxon>Eurotiomycetes</taxon>
        <taxon>Eurotiomycetidae</taxon>
        <taxon>Eurotiales</taxon>
        <taxon>Thermoascaceae</taxon>
        <taxon>Paecilomyces</taxon>
    </lineage>
</organism>
<proteinExistence type="inferred from homology"/>
<comment type="similarity">
    <text evidence="5">Belongs to the SPT3 family.</text>
</comment>
<dbReference type="Pfam" id="PF02269">
    <property type="entry name" value="TFIID-18kDa"/>
    <property type="match status" value="1"/>
</dbReference>
<dbReference type="PANTHER" id="PTHR11380">
    <property type="entry name" value="TRANSCRIPTION INITIATION FACTOR TFIID/SUPT3-RELATED"/>
    <property type="match status" value="1"/>
</dbReference>
<keyword evidence="4" id="KW-0539">Nucleus</keyword>
<evidence type="ECO:0000256" key="2">
    <source>
        <dbReference type="ARBA" id="ARBA00023015"/>
    </source>
</evidence>
<name>A0ABR3Y6A7_9EURO</name>
<dbReference type="InterPro" id="IPR009072">
    <property type="entry name" value="Histone-fold"/>
</dbReference>
<feature type="region of interest" description="Disordered" evidence="6">
    <location>
        <begin position="112"/>
        <end position="132"/>
    </location>
</feature>
<protein>
    <submittedName>
        <fullName evidence="7">Transcription initiation protein spt3</fullName>
    </submittedName>
</protein>
<dbReference type="PANTHER" id="PTHR11380:SF16">
    <property type="entry name" value="TRANSCRIPTION INITIATION PROTEIN SPT3 HOMOLOG"/>
    <property type="match status" value="1"/>
</dbReference>
<dbReference type="InterPro" id="IPR003195">
    <property type="entry name" value="TFIID_TAF13"/>
</dbReference>
<keyword evidence="2" id="KW-0805">Transcription regulation</keyword>
<accession>A0ABR3Y6A7</accession>
<evidence type="ECO:0000256" key="4">
    <source>
        <dbReference type="ARBA" id="ARBA00023242"/>
    </source>
</evidence>
<dbReference type="Proteomes" id="UP001583193">
    <property type="component" value="Unassembled WGS sequence"/>
</dbReference>
<gene>
    <name evidence="7" type="primary">SPT3</name>
    <name evidence="7" type="ORF">Plec18167_002565</name>
</gene>
<evidence type="ECO:0000313" key="7">
    <source>
        <dbReference type="EMBL" id="KAL1883559.1"/>
    </source>
</evidence>
<dbReference type="CDD" id="cd22926">
    <property type="entry name" value="HFD_SPT3"/>
    <property type="match status" value="1"/>
</dbReference>
<dbReference type="SUPFAM" id="SSF47113">
    <property type="entry name" value="Histone-fold"/>
    <property type="match status" value="1"/>
</dbReference>
<evidence type="ECO:0000256" key="1">
    <source>
        <dbReference type="ARBA" id="ARBA00004123"/>
    </source>
</evidence>
<evidence type="ECO:0000256" key="3">
    <source>
        <dbReference type="ARBA" id="ARBA00023163"/>
    </source>
</evidence>
<evidence type="ECO:0000256" key="5">
    <source>
        <dbReference type="ARBA" id="ARBA00061274"/>
    </source>
</evidence>
<keyword evidence="3" id="KW-0804">Transcription</keyword>
<dbReference type="EMBL" id="JAVDPF010000005">
    <property type="protein sequence ID" value="KAL1883559.1"/>
    <property type="molecule type" value="Genomic_DNA"/>
</dbReference>
<keyword evidence="8" id="KW-1185">Reference proteome</keyword>
<evidence type="ECO:0000256" key="6">
    <source>
        <dbReference type="SAM" id="MobiDB-lite"/>
    </source>
</evidence>